<dbReference type="GO" id="GO:0042781">
    <property type="term" value="F:3'-tRNA processing endoribonuclease activity"/>
    <property type="evidence" value="ECO:0007669"/>
    <property type="project" value="TreeGrafter"/>
</dbReference>
<name>A0A0X8DDE2_9DEIN</name>
<dbReference type="GO" id="GO:0030677">
    <property type="term" value="C:ribonuclease P complex"/>
    <property type="evidence" value="ECO:0007669"/>
    <property type="project" value="TreeGrafter"/>
</dbReference>
<dbReference type="PANTHER" id="PTHR33992">
    <property type="entry name" value="RIBONUCLEASE P PROTEIN COMPONENT"/>
    <property type="match status" value="1"/>
</dbReference>
<keyword evidence="5" id="KW-0378">Hydrolase</keyword>
<dbReference type="EC" id="3.1.26.5" evidence="7"/>
<accession>A0A0X8DDE2</accession>
<evidence type="ECO:0000256" key="4">
    <source>
        <dbReference type="ARBA" id="ARBA00022759"/>
    </source>
</evidence>
<dbReference type="GO" id="GO:0004526">
    <property type="term" value="F:ribonuclease P activity"/>
    <property type="evidence" value="ECO:0007669"/>
    <property type="project" value="UniProtKB-UniRule"/>
</dbReference>
<evidence type="ECO:0000313" key="9">
    <source>
        <dbReference type="Proteomes" id="UP000061630"/>
    </source>
</evidence>
<gene>
    <name evidence="8" type="ORF">AV541_08480</name>
</gene>
<dbReference type="KEGG" id="tpar:AV541_08480"/>
<proteinExistence type="predicted"/>
<dbReference type="AlphaFoldDB" id="A0A0X8DDE2"/>
<evidence type="ECO:0000256" key="5">
    <source>
        <dbReference type="ARBA" id="ARBA00022801"/>
    </source>
</evidence>
<protein>
    <recommendedName>
        <fullName evidence="7">Ribonuclease P protein component</fullName>
        <ecNumber evidence="7">3.1.26.5</ecNumber>
    </recommendedName>
</protein>
<dbReference type="Proteomes" id="UP000061630">
    <property type="component" value="Chromosome"/>
</dbReference>
<reference evidence="8 9" key="1">
    <citation type="submission" date="2016-01" db="EMBL/GenBank/DDBJ databases">
        <title>Genome sequence of Thermus parvatiensis, a thermophile isolated from a hot water spring.</title>
        <authorList>
            <person name="Tripathi C."/>
            <person name="Lal R."/>
        </authorList>
    </citation>
    <scope>NUCLEOTIDE SEQUENCE [LARGE SCALE GENOMIC DNA]</scope>
    <source>
        <strain evidence="8 9">RL</strain>
    </source>
</reference>
<dbReference type="GO" id="GO:0000049">
    <property type="term" value="F:tRNA binding"/>
    <property type="evidence" value="ECO:0007669"/>
    <property type="project" value="InterPro"/>
</dbReference>
<dbReference type="PROSITE" id="PS00648">
    <property type="entry name" value="RIBONUCLEASE_P"/>
    <property type="match status" value="1"/>
</dbReference>
<comment type="function">
    <text evidence="1">RNaseP catalyzes the removal of the 5'-leader sequence from pre-tRNA to produce the mature 5'-terminus. It can also cleave other RNA substrates such as 4.5S RNA. The protein component plays an auxiliary but essential role in vivo by binding to the 5'-leader sequence and broadening the substrate specificity of the ribozyme.</text>
</comment>
<dbReference type="Gene3D" id="3.30.230.10">
    <property type="match status" value="1"/>
</dbReference>
<organism evidence="8 9">
    <name type="scientific">Thermus parvatiensis</name>
    <dbReference type="NCBI Taxonomy" id="456163"/>
    <lineage>
        <taxon>Bacteria</taxon>
        <taxon>Thermotogati</taxon>
        <taxon>Deinococcota</taxon>
        <taxon>Deinococci</taxon>
        <taxon>Thermales</taxon>
        <taxon>Thermaceae</taxon>
        <taxon>Thermus</taxon>
    </lineage>
</organism>
<dbReference type="InterPro" id="IPR020568">
    <property type="entry name" value="Ribosomal_Su5_D2-typ_SF"/>
</dbReference>
<dbReference type="NCBIfam" id="TIGR00188">
    <property type="entry name" value="rnpA"/>
    <property type="match status" value="1"/>
</dbReference>
<evidence type="ECO:0000313" key="8">
    <source>
        <dbReference type="EMBL" id="AMA75980.1"/>
    </source>
</evidence>
<keyword evidence="2" id="KW-0819">tRNA processing</keyword>
<dbReference type="SUPFAM" id="SSF54211">
    <property type="entry name" value="Ribosomal protein S5 domain 2-like"/>
    <property type="match status" value="1"/>
</dbReference>
<dbReference type="InterPro" id="IPR000100">
    <property type="entry name" value="RNase_P"/>
</dbReference>
<evidence type="ECO:0000256" key="7">
    <source>
        <dbReference type="NCBIfam" id="TIGR00188"/>
    </source>
</evidence>
<sequence>MKWLPAAELRVGIVVSKKVGKAVVRNKVKRRLREILRRLHLPQAHLLVVASPEAREADFAELFRDVVRALRKSGLVQ</sequence>
<dbReference type="Pfam" id="PF00825">
    <property type="entry name" value="Ribonuclease_P"/>
    <property type="match status" value="1"/>
</dbReference>
<evidence type="ECO:0000256" key="6">
    <source>
        <dbReference type="ARBA" id="ARBA00022884"/>
    </source>
</evidence>
<keyword evidence="3" id="KW-0540">Nuclease</keyword>
<evidence type="ECO:0000256" key="3">
    <source>
        <dbReference type="ARBA" id="ARBA00022722"/>
    </source>
</evidence>
<evidence type="ECO:0000256" key="2">
    <source>
        <dbReference type="ARBA" id="ARBA00022694"/>
    </source>
</evidence>
<dbReference type="InterPro" id="IPR014721">
    <property type="entry name" value="Ribsml_uS5_D2-typ_fold_subgr"/>
</dbReference>
<keyword evidence="4" id="KW-0255">Endonuclease</keyword>
<evidence type="ECO:0000256" key="1">
    <source>
        <dbReference type="ARBA" id="ARBA00002663"/>
    </source>
</evidence>
<dbReference type="PANTHER" id="PTHR33992:SF1">
    <property type="entry name" value="RIBONUCLEASE P PROTEIN COMPONENT"/>
    <property type="match status" value="1"/>
</dbReference>
<keyword evidence="6" id="KW-0694">RNA-binding</keyword>
<dbReference type="InterPro" id="IPR020539">
    <property type="entry name" value="RNase_P_CS"/>
</dbReference>
<dbReference type="EMBL" id="CP014141">
    <property type="protein sequence ID" value="AMA75980.1"/>
    <property type="molecule type" value="Genomic_DNA"/>
</dbReference>